<feature type="compositionally biased region" description="Basic and acidic residues" evidence="6">
    <location>
        <begin position="18"/>
        <end position="34"/>
    </location>
</feature>
<feature type="compositionally biased region" description="Acidic residues" evidence="6">
    <location>
        <begin position="263"/>
        <end position="272"/>
    </location>
</feature>
<evidence type="ECO:0000256" key="4">
    <source>
        <dbReference type="ARBA" id="ARBA00022833"/>
    </source>
</evidence>
<feature type="compositionally biased region" description="Acidic residues" evidence="6">
    <location>
        <begin position="243"/>
        <end position="255"/>
    </location>
</feature>
<dbReference type="InterPro" id="IPR013087">
    <property type="entry name" value="Znf_C2H2_type"/>
</dbReference>
<dbReference type="PROSITE" id="PS50157">
    <property type="entry name" value="ZINC_FINGER_C2H2_2"/>
    <property type="match status" value="5"/>
</dbReference>
<protein>
    <recommendedName>
        <fullName evidence="7">C2H2-type domain-containing protein</fullName>
    </recommendedName>
</protein>
<proteinExistence type="predicted"/>
<keyword evidence="1" id="KW-0479">Metal-binding</keyword>
<feature type="domain" description="C2H2-type" evidence="7">
    <location>
        <begin position="604"/>
        <end position="627"/>
    </location>
</feature>
<evidence type="ECO:0000256" key="2">
    <source>
        <dbReference type="ARBA" id="ARBA00022737"/>
    </source>
</evidence>
<feature type="compositionally biased region" description="Basic residues" evidence="6">
    <location>
        <begin position="311"/>
        <end position="324"/>
    </location>
</feature>
<dbReference type="Pfam" id="PF00096">
    <property type="entry name" value="zf-C2H2"/>
    <property type="match status" value="2"/>
</dbReference>
<name>A0ABP1RHM7_9HEXA</name>
<feature type="domain" description="C2H2-type" evidence="7">
    <location>
        <begin position="669"/>
        <end position="701"/>
    </location>
</feature>
<dbReference type="PANTHER" id="PTHR24379:SF121">
    <property type="entry name" value="C2H2-TYPE DOMAIN-CONTAINING PROTEIN"/>
    <property type="match status" value="1"/>
</dbReference>
<reference evidence="8 9" key="1">
    <citation type="submission" date="2024-08" db="EMBL/GenBank/DDBJ databases">
        <authorList>
            <person name="Cucini C."/>
            <person name="Frati F."/>
        </authorList>
    </citation>
    <scope>NUCLEOTIDE SEQUENCE [LARGE SCALE GENOMIC DNA]</scope>
</reference>
<accession>A0ABP1RHM7</accession>
<dbReference type="PANTHER" id="PTHR24379">
    <property type="entry name" value="KRAB AND ZINC FINGER DOMAIN-CONTAINING"/>
    <property type="match status" value="1"/>
</dbReference>
<feature type="domain" description="C2H2-type" evidence="7">
    <location>
        <begin position="575"/>
        <end position="598"/>
    </location>
</feature>
<evidence type="ECO:0000256" key="6">
    <source>
        <dbReference type="SAM" id="MobiDB-lite"/>
    </source>
</evidence>
<dbReference type="InterPro" id="IPR036236">
    <property type="entry name" value="Znf_C2H2_sf"/>
</dbReference>
<dbReference type="Gene3D" id="3.30.160.60">
    <property type="entry name" value="Classic Zinc Finger"/>
    <property type="match status" value="5"/>
</dbReference>
<dbReference type="SUPFAM" id="SSF57667">
    <property type="entry name" value="beta-beta-alpha zinc fingers"/>
    <property type="match status" value="2"/>
</dbReference>
<evidence type="ECO:0000313" key="8">
    <source>
        <dbReference type="EMBL" id="CAL8128507.1"/>
    </source>
</evidence>
<organism evidence="8 9">
    <name type="scientific">Orchesella dallaii</name>
    <dbReference type="NCBI Taxonomy" id="48710"/>
    <lineage>
        <taxon>Eukaryota</taxon>
        <taxon>Metazoa</taxon>
        <taxon>Ecdysozoa</taxon>
        <taxon>Arthropoda</taxon>
        <taxon>Hexapoda</taxon>
        <taxon>Collembola</taxon>
        <taxon>Entomobryomorpha</taxon>
        <taxon>Entomobryoidea</taxon>
        <taxon>Orchesellidae</taxon>
        <taxon>Orchesellinae</taxon>
        <taxon>Orchesella</taxon>
    </lineage>
</organism>
<dbReference type="SMART" id="SM00355">
    <property type="entry name" value="ZnF_C2H2"/>
    <property type="match status" value="11"/>
</dbReference>
<gene>
    <name evidence="8" type="ORF">ODALV1_LOCUS22273</name>
</gene>
<keyword evidence="3 5" id="KW-0863">Zinc-finger</keyword>
<comment type="caution">
    <text evidence="8">The sequence shown here is derived from an EMBL/GenBank/DDBJ whole genome shotgun (WGS) entry which is preliminary data.</text>
</comment>
<evidence type="ECO:0000259" key="7">
    <source>
        <dbReference type="PROSITE" id="PS50157"/>
    </source>
</evidence>
<evidence type="ECO:0000256" key="5">
    <source>
        <dbReference type="PROSITE-ProRule" id="PRU00042"/>
    </source>
</evidence>
<keyword evidence="2" id="KW-0677">Repeat</keyword>
<feature type="compositionally biased region" description="Basic and acidic residues" evidence="6">
    <location>
        <begin position="285"/>
        <end position="299"/>
    </location>
</feature>
<dbReference type="Proteomes" id="UP001642540">
    <property type="component" value="Unassembled WGS sequence"/>
</dbReference>
<feature type="region of interest" description="Disordered" evidence="6">
    <location>
        <begin position="18"/>
        <end position="59"/>
    </location>
</feature>
<dbReference type="PROSITE" id="PS00028">
    <property type="entry name" value="ZINC_FINGER_C2H2_1"/>
    <property type="match status" value="5"/>
</dbReference>
<feature type="domain" description="C2H2-type" evidence="7">
    <location>
        <begin position="423"/>
        <end position="454"/>
    </location>
</feature>
<sequence>MTGKSKSSICFVCLKSFKNSDTHDPDHGGGEGQKRTRNTAGKGGSSSHQDQGEPREDDDNDCSLDLFGKFARVLSDYLQLAQLGVDLNSFYKNTPGFCSTCAGAIGTICEVYEELQAVEIRLGSKLGELGQLMEKPNKFSEALSKSLAEQLMMTAKKGGGRGGASFLQKLRDLIASKMVVKGKEVAFNKEDFVLDKTQFHPQEGTKKKDTRITDNQKQGKDDDEGGAGGGSEAGQIVIKTEVLGDEIGPDSPIDDSMDHFDDSYLDNDDDLPGIELKPVPSINQKDLDESHADSSKSDSDSGSDWAESPSKKTKKRKLKPRGRKPVLNSKSPKALASKRAKVKYREAAPAEIQDPNASYHCQQCGRGFDKYLMFWKHLSTKHEDKVEEKNIHCPFCWMSFAFKQTYTLHLETRHEYDEMTPVLSCDDTTSHCPASFSSISDLNCHLQTHSSSSIHHCSTCNWGFLNAHLKELHELVHIRSLRGNFTCPKCSSVSTSLAKLQEHYNSSHGAQLELHQCPKCSVTCLSKASLEIHMNRSHVFISPQCCDVCGKMYDGENAARELKRHITVMHNAVEIPCNFCDETFVLRKQLDKHMRTKHEVMSRVPCQHCGKALANKNSLREHMKQVHGEGGETSSKNKQLCPHCGSTFANVERHILLKHHDLMAGEGKHRCDGCGEKFHHMELLTRHKRSCQNQNHKEDQGIPVTVADVPGRTAASWNGSNHDFGTANFSSSSYYPPPYGGWKG</sequence>
<dbReference type="EMBL" id="CAXLJM020000075">
    <property type="protein sequence ID" value="CAL8128507.1"/>
    <property type="molecule type" value="Genomic_DNA"/>
</dbReference>
<keyword evidence="4" id="KW-0862">Zinc</keyword>
<evidence type="ECO:0000256" key="3">
    <source>
        <dbReference type="ARBA" id="ARBA00022771"/>
    </source>
</evidence>
<evidence type="ECO:0000313" key="9">
    <source>
        <dbReference type="Proteomes" id="UP001642540"/>
    </source>
</evidence>
<keyword evidence="9" id="KW-1185">Reference proteome</keyword>
<feature type="domain" description="C2H2-type" evidence="7">
    <location>
        <begin position="359"/>
        <end position="387"/>
    </location>
</feature>
<feature type="compositionally biased region" description="Basic and acidic residues" evidence="6">
    <location>
        <begin position="198"/>
        <end position="220"/>
    </location>
</feature>
<feature type="region of interest" description="Disordered" evidence="6">
    <location>
        <begin position="198"/>
        <end position="340"/>
    </location>
</feature>
<evidence type="ECO:0000256" key="1">
    <source>
        <dbReference type="ARBA" id="ARBA00022723"/>
    </source>
</evidence>